<dbReference type="EMBL" id="JYDI01000034">
    <property type="protein sequence ID" value="KRY57195.1"/>
    <property type="molecule type" value="Genomic_DNA"/>
</dbReference>
<organism evidence="2 3">
    <name type="scientific">Trichinella britovi</name>
    <name type="common">Parasitic roundworm</name>
    <dbReference type="NCBI Taxonomy" id="45882"/>
    <lineage>
        <taxon>Eukaryota</taxon>
        <taxon>Metazoa</taxon>
        <taxon>Ecdysozoa</taxon>
        <taxon>Nematoda</taxon>
        <taxon>Enoplea</taxon>
        <taxon>Dorylaimia</taxon>
        <taxon>Trichinellida</taxon>
        <taxon>Trichinellidae</taxon>
        <taxon>Trichinella</taxon>
    </lineage>
</organism>
<protein>
    <submittedName>
        <fullName evidence="2">Uncharacterized protein</fullName>
    </submittedName>
</protein>
<accession>A0A0V1D6Y1</accession>
<name>A0A0V1D6Y1_TRIBR</name>
<feature type="region of interest" description="Disordered" evidence="1">
    <location>
        <begin position="13"/>
        <end position="50"/>
    </location>
</feature>
<feature type="compositionally biased region" description="Basic residues" evidence="1">
    <location>
        <begin position="38"/>
        <end position="48"/>
    </location>
</feature>
<evidence type="ECO:0000256" key="1">
    <source>
        <dbReference type="SAM" id="MobiDB-lite"/>
    </source>
</evidence>
<proteinExistence type="predicted"/>
<keyword evidence="3" id="KW-1185">Reference proteome</keyword>
<gene>
    <name evidence="2" type="ORF">T03_12133</name>
</gene>
<evidence type="ECO:0000313" key="2">
    <source>
        <dbReference type="EMBL" id="KRY57195.1"/>
    </source>
</evidence>
<reference evidence="2 3" key="1">
    <citation type="submission" date="2015-01" db="EMBL/GenBank/DDBJ databases">
        <title>Evolution of Trichinella species and genotypes.</title>
        <authorList>
            <person name="Korhonen P.K."/>
            <person name="Edoardo P."/>
            <person name="Giuseppe L.R."/>
            <person name="Gasser R.B."/>
        </authorList>
    </citation>
    <scope>NUCLEOTIDE SEQUENCE [LARGE SCALE GENOMIC DNA]</scope>
    <source>
        <strain evidence="2">ISS120</strain>
    </source>
</reference>
<dbReference type="Proteomes" id="UP000054653">
    <property type="component" value="Unassembled WGS sequence"/>
</dbReference>
<evidence type="ECO:0000313" key="3">
    <source>
        <dbReference type="Proteomes" id="UP000054653"/>
    </source>
</evidence>
<sequence length="81" mass="9454">MKDYLLTQLTFPRLANSRRSNNDNDADDDTSGDNSVKAYRKSVSKSKREHNMSNKDVYKFYNLNISSNSSVVYFEFENEKD</sequence>
<dbReference type="AlphaFoldDB" id="A0A0V1D6Y1"/>
<comment type="caution">
    <text evidence="2">The sequence shown here is derived from an EMBL/GenBank/DDBJ whole genome shotgun (WGS) entry which is preliminary data.</text>
</comment>